<accession>A0ABR2KT37</accession>
<feature type="domain" description="Protein O-mannosyl-transferase C-terminal four TM" evidence="11">
    <location>
        <begin position="323"/>
        <end position="493"/>
    </location>
</feature>
<evidence type="ECO:0000256" key="3">
    <source>
        <dbReference type="ARBA" id="ARBA00007222"/>
    </source>
</evidence>
<evidence type="ECO:0000256" key="4">
    <source>
        <dbReference type="ARBA" id="ARBA00022676"/>
    </source>
</evidence>
<sequence length="497" mass="57787">MNERLAISSSIKSLRHPNPQKYFSLTDMIILISLLFVSFFIHTFHIAFPPSRVFDEVHFGSFTNYYLTRTYFHDIHPPLGKLILAFTAYLSGYKADIDFQNKNNSFVNTYYFTLRQVPSSFSSLVGPVGFASMKFFGFSTLASSVVGLYLATETMMIVEGRLILTDAFLHAFATLTILSVSILASHQKSTMAVIFVSLMAGCTFSVKYTGMSVLVFIGAHQFIYYSKSRLMHLFKLKLELFNGWKSLIRIILNIPFLKIISQMIIIVVIGISFMLFLFSYHISVLRYHSKYDAFLPYKYRNSLIYPTETDFSRLTTPYELLARVLSLIKEMHQSNMRINSNHSAASKWYDWPLARSRSLVYHSRIYTLLLFPTPLIWYPAAISPIICIILAVFGYFFSNYKLTKLIIWPAGYYSSWIPFMFIHRAIFIYHYLVPLIFGIFSFGALLDVIFSRYRKFRACVFTLLIVGVIVQYIFFMPLCSALKGYQWNIRKWYKKMY</sequence>
<evidence type="ECO:0000256" key="7">
    <source>
        <dbReference type="ARBA" id="ARBA00022989"/>
    </source>
</evidence>
<dbReference type="InterPro" id="IPR032421">
    <property type="entry name" value="PMT_4TMC"/>
</dbReference>
<keyword evidence="5" id="KW-0808">Transferase</keyword>
<evidence type="ECO:0000256" key="6">
    <source>
        <dbReference type="ARBA" id="ARBA00022692"/>
    </source>
</evidence>
<organism evidence="12 13">
    <name type="scientific">Tritrichomonas musculus</name>
    <dbReference type="NCBI Taxonomy" id="1915356"/>
    <lineage>
        <taxon>Eukaryota</taxon>
        <taxon>Metamonada</taxon>
        <taxon>Parabasalia</taxon>
        <taxon>Tritrichomonadida</taxon>
        <taxon>Tritrichomonadidae</taxon>
        <taxon>Tritrichomonas</taxon>
    </lineage>
</organism>
<keyword evidence="13" id="KW-1185">Reference proteome</keyword>
<evidence type="ECO:0000256" key="8">
    <source>
        <dbReference type="ARBA" id="ARBA00023136"/>
    </source>
</evidence>
<proteinExistence type="inferred from homology"/>
<dbReference type="Pfam" id="PF02366">
    <property type="entry name" value="PMT"/>
    <property type="match status" value="1"/>
</dbReference>
<evidence type="ECO:0000313" key="13">
    <source>
        <dbReference type="Proteomes" id="UP001470230"/>
    </source>
</evidence>
<keyword evidence="8 9" id="KW-0472">Membrane</keyword>
<evidence type="ECO:0000256" key="2">
    <source>
        <dbReference type="ARBA" id="ARBA00004922"/>
    </source>
</evidence>
<comment type="subcellular location">
    <subcellularLocation>
        <location evidence="1">Endomembrane system</location>
        <topology evidence="1">Multi-pass membrane protein</topology>
    </subcellularLocation>
</comment>
<reference evidence="12 13" key="1">
    <citation type="submission" date="2024-04" db="EMBL/GenBank/DDBJ databases">
        <title>Tritrichomonas musculus Genome.</title>
        <authorList>
            <person name="Alves-Ferreira E."/>
            <person name="Grigg M."/>
            <person name="Lorenzi H."/>
            <person name="Galac M."/>
        </authorList>
    </citation>
    <scope>NUCLEOTIDE SEQUENCE [LARGE SCALE GENOMIC DNA]</scope>
    <source>
        <strain evidence="12 13">EAF2021</strain>
    </source>
</reference>
<dbReference type="InterPro" id="IPR003342">
    <property type="entry name" value="ArnT-like_N"/>
</dbReference>
<evidence type="ECO:0000313" key="12">
    <source>
        <dbReference type="EMBL" id="KAK8894309.1"/>
    </source>
</evidence>
<comment type="pathway">
    <text evidence="2">Protein modification; protein glycosylation.</text>
</comment>
<feature type="transmembrane region" description="Helical" evidence="9">
    <location>
        <begin position="405"/>
        <end position="422"/>
    </location>
</feature>
<feature type="transmembrane region" description="Helical" evidence="9">
    <location>
        <begin position="163"/>
        <end position="186"/>
    </location>
</feature>
<evidence type="ECO:0000259" key="10">
    <source>
        <dbReference type="Pfam" id="PF02366"/>
    </source>
</evidence>
<feature type="transmembrane region" description="Helical" evidence="9">
    <location>
        <begin position="22"/>
        <end position="48"/>
    </location>
</feature>
<comment type="caution">
    <text evidence="12">The sequence shown here is derived from an EMBL/GenBank/DDBJ whole genome shotgun (WGS) entry which is preliminary data.</text>
</comment>
<dbReference type="PANTHER" id="PTHR10050">
    <property type="entry name" value="DOLICHYL-PHOSPHATE-MANNOSE--PROTEIN MANNOSYLTRANSFERASE"/>
    <property type="match status" value="1"/>
</dbReference>
<dbReference type="Pfam" id="PF16192">
    <property type="entry name" value="PMT_4TMC"/>
    <property type="match status" value="1"/>
</dbReference>
<name>A0ABR2KT37_9EUKA</name>
<feature type="transmembrane region" description="Helical" evidence="9">
    <location>
        <begin position="458"/>
        <end position="478"/>
    </location>
</feature>
<gene>
    <name evidence="12" type="ORF">M9Y10_022744</name>
</gene>
<feature type="transmembrane region" description="Helical" evidence="9">
    <location>
        <begin position="376"/>
        <end position="398"/>
    </location>
</feature>
<protein>
    <recommendedName>
        <fullName evidence="14">Dolichyl-phosphate-mannose--protein mannosyltransferase</fullName>
    </recommendedName>
</protein>
<evidence type="ECO:0000256" key="5">
    <source>
        <dbReference type="ARBA" id="ARBA00022679"/>
    </source>
</evidence>
<dbReference type="InterPro" id="IPR027005">
    <property type="entry name" value="PMT-like"/>
</dbReference>
<evidence type="ECO:0000256" key="1">
    <source>
        <dbReference type="ARBA" id="ARBA00004127"/>
    </source>
</evidence>
<dbReference type="EMBL" id="JAPFFF010000003">
    <property type="protein sequence ID" value="KAK8894309.1"/>
    <property type="molecule type" value="Genomic_DNA"/>
</dbReference>
<feature type="transmembrane region" description="Helical" evidence="9">
    <location>
        <begin position="192"/>
        <end position="225"/>
    </location>
</feature>
<feature type="transmembrane region" description="Helical" evidence="9">
    <location>
        <begin position="128"/>
        <end position="151"/>
    </location>
</feature>
<evidence type="ECO:0000259" key="11">
    <source>
        <dbReference type="Pfam" id="PF16192"/>
    </source>
</evidence>
<feature type="transmembrane region" description="Helical" evidence="9">
    <location>
        <begin position="428"/>
        <end position="446"/>
    </location>
</feature>
<feature type="transmembrane region" description="Helical" evidence="9">
    <location>
        <begin position="259"/>
        <end position="282"/>
    </location>
</feature>
<feature type="domain" description="ArnT-like N-terminal" evidence="10">
    <location>
        <begin position="33"/>
        <end position="282"/>
    </location>
</feature>
<dbReference type="PANTHER" id="PTHR10050:SF46">
    <property type="entry name" value="PROTEIN O-MANNOSYL-TRANSFERASE 2"/>
    <property type="match status" value="1"/>
</dbReference>
<dbReference type="Proteomes" id="UP001470230">
    <property type="component" value="Unassembled WGS sequence"/>
</dbReference>
<keyword evidence="7 9" id="KW-1133">Transmembrane helix</keyword>
<keyword evidence="6 9" id="KW-0812">Transmembrane</keyword>
<evidence type="ECO:0008006" key="14">
    <source>
        <dbReference type="Google" id="ProtNLM"/>
    </source>
</evidence>
<keyword evidence="4" id="KW-0328">Glycosyltransferase</keyword>
<evidence type="ECO:0000256" key="9">
    <source>
        <dbReference type="SAM" id="Phobius"/>
    </source>
</evidence>
<comment type="similarity">
    <text evidence="3">Belongs to the glycosyltransferase 39 family.</text>
</comment>